<accession>A0A498K330</accession>
<gene>
    <name evidence="1" type="ORF">DVH24_021443</name>
</gene>
<dbReference type="Gene3D" id="3.60.10.10">
    <property type="entry name" value="Endonuclease/exonuclease/phosphatase"/>
    <property type="match status" value="1"/>
</dbReference>
<evidence type="ECO:0000313" key="1">
    <source>
        <dbReference type="EMBL" id="RXH99641.1"/>
    </source>
</evidence>
<name>A0A498K330_MALDO</name>
<dbReference type="SUPFAM" id="SSF56219">
    <property type="entry name" value="DNase I-like"/>
    <property type="match status" value="1"/>
</dbReference>
<proteinExistence type="predicted"/>
<comment type="caution">
    <text evidence="1">The sequence shown here is derived from an EMBL/GenBank/DDBJ whole genome shotgun (WGS) entry which is preliminary data.</text>
</comment>
<organism evidence="1 2">
    <name type="scientific">Malus domestica</name>
    <name type="common">Apple</name>
    <name type="synonym">Pyrus malus</name>
    <dbReference type="NCBI Taxonomy" id="3750"/>
    <lineage>
        <taxon>Eukaryota</taxon>
        <taxon>Viridiplantae</taxon>
        <taxon>Streptophyta</taxon>
        <taxon>Embryophyta</taxon>
        <taxon>Tracheophyta</taxon>
        <taxon>Spermatophyta</taxon>
        <taxon>Magnoliopsida</taxon>
        <taxon>eudicotyledons</taxon>
        <taxon>Gunneridae</taxon>
        <taxon>Pentapetalae</taxon>
        <taxon>rosids</taxon>
        <taxon>fabids</taxon>
        <taxon>Rosales</taxon>
        <taxon>Rosaceae</taxon>
        <taxon>Amygdaloideae</taxon>
        <taxon>Maleae</taxon>
        <taxon>Malus</taxon>
    </lineage>
</organism>
<dbReference type="Proteomes" id="UP000290289">
    <property type="component" value="Chromosome 5"/>
</dbReference>
<sequence>MGSHTEPPLGYLYSYVAIYLTFGFLLDVSQHHIDFDVGAIGDACYWRLTGFYGYPTVFDRDKSWQLLDNLYGGASYPWLCIGDFIEVLHAIEQEGGNLRCEHQMVTCLRGSQRKGGGIKVQLDRALGTQPWMDLFPGFRVQYLNKTSSDHVPILL</sequence>
<keyword evidence="2" id="KW-1185">Reference proteome</keyword>
<evidence type="ECO:0000313" key="2">
    <source>
        <dbReference type="Proteomes" id="UP000290289"/>
    </source>
</evidence>
<dbReference type="EMBL" id="RDQH01000331">
    <property type="protein sequence ID" value="RXH99641.1"/>
    <property type="molecule type" value="Genomic_DNA"/>
</dbReference>
<dbReference type="AlphaFoldDB" id="A0A498K330"/>
<dbReference type="InterPro" id="IPR036691">
    <property type="entry name" value="Endo/exonu/phosph_ase_sf"/>
</dbReference>
<protein>
    <submittedName>
        <fullName evidence="1">Uncharacterized protein</fullName>
    </submittedName>
</protein>
<reference evidence="1 2" key="1">
    <citation type="submission" date="2018-10" db="EMBL/GenBank/DDBJ databases">
        <title>A high-quality apple genome assembly.</title>
        <authorList>
            <person name="Hu J."/>
        </authorList>
    </citation>
    <scope>NUCLEOTIDE SEQUENCE [LARGE SCALE GENOMIC DNA]</scope>
    <source>
        <strain evidence="2">cv. HFTH1</strain>
        <tissue evidence="1">Young leaf</tissue>
    </source>
</reference>
<dbReference type="STRING" id="3750.A0A498K330"/>